<evidence type="ECO:0000256" key="4">
    <source>
        <dbReference type="ARBA" id="ARBA00022801"/>
    </source>
</evidence>
<keyword evidence="6" id="KW-0325">Glycoprotein</keyword>
<evidence type="ECO:0000256" key="1">
    <source>
        <dbReference type="ARBA" id="ARBA00007447"/>
    </source>
</evidence>
<feature type="disulfide bond" evidence="8">
    <location>
        <begin position="303"/>
        <end position="336"/>
    </location>
</feature>
<dbReference type="InterPro" id="IPR033121">
    <property type="entry name" value="PEPTIDASE_A1"/>
</dbReference>
<dbReference type="InterPro" id="IPR001969">
    <property type="entry name" value="Aspartic_peptidase_AS"/>
</dbReference>
<keyword evidence="5 8" id="KW-1015">Disulfide bond</keyword>
<dbReference type="Gene3D" id="2.40.70.10">
    <property type="entry name" value="Acid Proteases"/>
    <property type="match status" value="2"/>
</dbReference>
<evidence type="ECO:0000256" key="10">
    <source>
        <dbReference type="SAM" id="SignalP"/>
    </source>
</evidence>
<dbReference type="SUPFAM" id="SSF50630">
    <property type="entry name" value="Acid proteases"/>
    <property type="match status" value="1"/>
</dbReference>
<dbReference type="PRINTS" id="PR00792">
    <property type="entry name" value="PEPSIN"/>
</dbReference>
<evidence type="ECO:0000256" key="8">
    <source>
        <dbReference type="PIRSR" id="PIRSR601461-2"/>
    </source>
</evidence>
<evidence type="ECO:0000256" key="5">
    <source>
        <dbReference type="ARBA" id="ARBA00023157"/>
    </source>
</evidence>
<keyword evidence="13" id="KW-1185">Reference proteome</keyword>
<gene>
    <name evidence="12" type="primary">PEP2_8</name>
    <name evidence="12" type="ORF">HK099_007569</name>
</gene>
<comment type="similarity">
    <text evidence="1 9">Belongs to the peptidase A1 family.</text>
</comment>
<keyword evidence="10" id="KW-0732">Signal</keyword>
<comment type="caution">
    <text evidence="12">The sequence shown here is derived from an EMBL/GenBank/DDBJ whole genome shotgun (WGS) entry which is preliminary data.</text>
</comment>
<dbReference type="Proteomes" id="UP001211065">
    <property type="component" value="Unassembled WGS sequence"/>
</dbReference>
<keyword evidence="2 9" id="KW-0645">Protease</keyword>
<dbReference type="FunFam" id="2.40.70.10:FF:000002">
    <property type="entry name" value="Vacuolar aspartic proteinase"/>
    <property type="match status" value="1"/>
</dbReference>
<feature type="active site" evidence="7">
    <location>
        <position position="269"/>
    </location>
</feature>
<dbReference type="InterPro" id="IPR021109">
    <property type="entry name" value="Peptidase_aspartic_dom_sf"/>
</dbReference>
<evidence type="ECO:0000259" key="11">
    <source>
        <dbReference type="PROSITE" id="PS51767"/>
    </source>
</evidence>
<dbReference type="Pfam" id="PF00026">
    <property type="entry name" value="Asp"/>
    <property type="match status" value="1"/>
</dbReference>
<dbReference type="InterPro" id="IPR001461">
    <property type="entry name" value="Aspartic_peptidase_A1"/>
</dbReference>
<evidence type="ECO:0000313" key="12">
    <source>
        <dbReference type="EMBL" id="KAJ3213105.1"/>
    </source>
</evidence>
<dbReference type="PANTHER" id="PTHR47966:SF51">
    <property type="entry name" value="BETA-SITE APP-CLEAVING ENZYME, ISOFORM A-RELATED"/>
    <property type="match status" value="1"/>
</dbReference>
<dbReference type="AlphaFoldDB" id="A0AAD5TWA1"/>
<keyword evidence="4 9" id="KW-0378">Hydrolase</keyword>
<dbReference type="PROSITE" id="PS00141">
    <property type="entry name" value="ASP_PROTEASE"/>
    <property type="match status" value="2"/>
</dbReference>
<feature type="signal peptide" evidence="10">
    <location>
        <begin position="1"/>
        <end position="19"/>
    </location>
</feature>
<evidence type="ECO:0000313" key="13">
    <source>
        <dbReference type="Proteomes" id="UP001211065"/>
    </source>
</evidence>
<evidence type="ECO:0000256" key="6">
    <source>
        <dbReference type="ARBA" id="ARBA00023180"/>
    </source>
</evidence>
<dbReference type="GO" id="GO:0004190">
    <property type="term" value="F:aspartic-type endopeptidase activity"/>
    <property type="evidence" value="ECO:0007669"/>
    <property type="project" value="UniProtKB-KW"/>
</dbReference>
<evidence type="ECO:0000256" key="9">
    <source>
        <dbReference type="RuleBase" id="RU000454"/>
    </source>
</evidence>
<accession>A0AAD5TWA1</accession>
<protein>
    <submittedName>
        <fullName evidence="12">Vacuolar protease A</fullName>
    </submittedName>
</protein>
<dbReference type="EMBL" id="JADGJW010000745">
    <property type="protein sequence ID" value="KAJ3213105.1"/>
    <property type="molecule type" value="Genomic_DNA"/>
</dbReference>
<organism evidence="12 13">
    <name type="scientific">Clydaea vesicula</name>
    <dbReference type="NCBI Taxonomy" id="447962"/>
    <lineage>
        <taxon>Eukaryota</taxon>
        <taxon>Fungi</taxon>
        <taxon>Fungi incertae sedis</taxon>
        <taxon>Chytridiomycota</taxon>
        <taxon>Chytridiomycota incertae sedis</taxon>
        <taxon>Chytridiomycetes</taxon>
        <taxon>Lobulomycetales</taxon>
        <taxon>Lobulomycetaceae</taxon>
        <taxon>Clydaea</taxon>
    </lineage>
</organism>
<feature type="active site" evidence="7">
    <location>
        <position position="90"/>
    </location>
</feature>
<dbReference type="FunFam" id="2.40.70.10:FF:000149">
    <property type="entry name" value="Uncharacterized protein"/>
    <property type="match status" value="1"/>
</dbReference>
<dbReference type="GO" id="GO:0006508">
    <property type="term" value="P:proteolysis"/>
    <property type="evidence" value="ECO:0007669"/>
    <property type="project" value="UniProtKB-KW"/>
</dbReference>
<feature type="disulfide bond" evidence="8">
    <location>
        <begin position="103"/>
        <end position="108"/>
    </location>
</feature>
<keyword evidence="3 9" id="KW-0064">Aspartyl protease</keyword>
<feature type="chain" id="PRO_5041926026" evidence="10">
    <location>
        <begin position="20"/>
        <end position="380"/>
    </location>
</feature>
<proteinExistence type="inferred from homology"/>
<sequence length="380" mass="41670">MKFTSAILALTLLVFFTECKKKSFKIKLKKHSLKPKNLFTFGAQNALKNKFSVSTNSHGHNLPLTDFMNAQYFGEIQLGSPPQTFTVVFDTGSSNLWVPSTRCSSIACYLHRRFDADKSDTFKENGTEFSIQYGTGALEGVISNDKLTIGDLHISHQDFGESVSEPGITFAVGRFDGILGLGYDTVNVVPPFYNMVNQGLIKKPIFGVWLGNSDAEGGEITFGDTDEDHYSGSLSWAPVIRKGYWEVELQKVTYGGKDLGFTTKKAAIDTGSSLIAVSVAEAEVINQKIGGKKNWSGQYVVDCAVRESLPDLNLKFGDKEYTLTGLDYVVELGGQCVSGFMGMDIPAPAGPIWIVGDVFLRKYYTVYDLGKHRVGFATAK</sequence>
<reference evidence="12" key="1">
    <citation type="submission" date="2020-05" db="EMBL/GenBank/DDBJ databases">
        <title>Phylogenomic resolution of chytrid fungi.</title>
        <authorList>
            <person name="Stajich J.E."/>
            <person name="Amses K."/>
            <person name="Simmons R."/>
            <person name="Seto K."/>
            <person name="Myers J."/>
            <person name="Bonds A."/>
            <person name="Quandt C.A."/>
            <person name="Barry K."/>
            <person name="Liu P."/>
            <person name="Grigoriev I."/>
            <person name="Longcore J.E."/>
            <person name="James T.Y."/>
        </authorList>
    </citation>
    <scope>NUCLEOTIDE SEQUENCE</scope>
    <source>
        <strain evidence="12">JEL0476</strain>
    </source>
</reference>
<evidence type="ECO:0000256" key="3">
    <source>
        <dbReference type="ARBA" id="ARBA00022750"/>
    </source>
</evidence>
<evidence type="ECO:0000256" key="7">
    <source>
        <dbReference type="PIRSR" id="PIRSR601461-1"/>
    </source>
</evidence>
<dbReference type="PANTHER" id="PTHR47966">
    <property type="entry name" value="BETA-SITE APP-CLEAVING ENZYME, ISOFORM A-RELATED"/>
    <property type="match status" value="1"/>
</dbReference>
<evidence type="ECO:0000256" key="2">
    <source>
        <dbReference type="ARBA" id="ARBA00022670"/>
    </source>
</evidence>
<name>A0AAD5TWA1_9FUNG</name>
<feature type="domain" description="Peptidase A1" evidence="11">
    <location>
        <begin position="72"/>
        <end position="377"/>
    </location>
</feature>
<dbReference type="PROSITE" id="PS51767">
    <property type="entry name" value="PEPTIDASE_A1"/>
    <property type="match status" value="1"/>
</dbReference>